<reference evidence="1 2" key="1">
    <citation type="submission" date="2020-02" db="EMBL/GenBank/DDBJ databases">
        <title>Comparative genomics of the hypocrealean fungal genus Beauvera.</title>
        <authorList>
            <person name="Showalter D.N."/>
            <person name="Bushley K.E."/>
            <person name="Rehner S.A."/>
        </authorList>
    </citation>
    <scope>NUCLEOTIDE SEQUENCE [LARGE SCALE GENOMIC DNA]</scope>
    <source>
        <strain evidence="1 2">ARSEF4384</strain>
    </source>
</reference>
<organism evidence="1 2">
    <name type="scientific">Beauveria asiatica</name>
    <dbReference type="NCBI Taxonomy" id="1069075"/>
    <lineage>
        <taxon>Eukaryota</taxon>
        <taxon>Fungi</taxon>
        <taxon>Dikarya</taxon>
        <taxon>Ascomycota</taxon>
        <taxon>Pezizomycotina</taxon>
        <taxon>Sordariomycetes</taxon>
        <taxon>Hypocreomycetidae</taxon>
        <taxon>Hypocreales</taxon>
        <taxon>Cordycipitaceae</taxon>
        <taxon>Beauveria</taxon>
    </lineage>
</organism>
<name>A0AAW0RTZ3_9HYPO</name>
<evidence type="ECO:0000313" key="2">
    <source>
        <dbReference type="Proteomes" id="UP001397290"/>
    </source>
</evidence>
<proteinExistence type="predicted"/>
<feature type="non-terminal residue" evidence="1">
    <location>
        <position position="179"/>
    </location>
</feature>
<gene>
    <name evidence="1" type="ORF">G3M48_004465</name>
</gene>
<keyword evidence="2" id="KW-1185">Reference proteome</keyword>
<dbReference type="Proteomes" id="UP001397290">
    <property type="component" value="Unassembled WGS sequence"/>
</dbReference>
<comment type="caution">
    <text evidence="1">The sequence shown here is derived from an EMBL/GenBank/DDBJ whole genome shotgun (WGS) entry which is preliminary data.</text>
</comment>
<evidence type="ECO:0000313" key="1">
    <source>
        <dbReference type="EMBL" id="KAK8145406.1"/>
    </source>
</evidence>
<accession>A0AAW0RTZ3</accession>
<dbReference type="EMBL" id="JAAHCF010000292">
    <property type="protein sequence ID" value="KAK8145406.1"/>
    <property type="molecule type" value="Genomic_DNA"/>
</dbReference>
<sequence>MQQESVYTIAIHCIFDARNGMVQLLELVKVQTYKRSRPCTTPAEAVSCGLGKTVKGDQLRLGRTNLRLGRSGAKNGRKMMLDSATGDRDDTGIRGVELDWLATGDRDDAGIGGVELDWLATGDCDNTGIRSVKLDWLAVGIDWLATGDCDDTGIRGVELDWLASILTAFDFFAPLRPSL</sequence>
<dbReference type="AlphaFoldDB" id="A0AAW0RTZ3"/>
<protein>
    <submittedName>
        <fullName evidence="1">Uncharacterized protein</fullName>
    </submittedName>
</protein>